<organism evidence="1 2">
    <name type="scientific">Fictibacillus fluitans</name>
    <dbReference type="NCBI Taxonomy" id="3058422"/>
    <lineage>
        <taxon>Bacteria</taxon>
        <taxon>Bacillati</taxon>
        <taxon>Bacillota</taxon>
        <taxon>Bacilli</taxon>
        <taxon>Bacillales</taxon>
        <taxon>Fictibacillaceae</taxon>
        <taxon>Fictibacillus</taxon>
    </lineage>
</organism>
<dbReference type="Pfam" id="PF09501">
    <property type="entry name" value="Bac_small_YrzI"/>
    <property type="match status" value="1"/>
</dbReference>
<evidence type="ECO:0000313" key="1">
    <source>
        <dbReference type="EMBL" id="MDN4526303.1"/>
    </source>
</evidence>
<reference evidence="1" key="1">
    <citation type="submission" date="2023-07" db="EMBL/GenBank/DDBJ databases">
        <title>Fictibacillus sp. isolated from freshwater pond.</title>
        <authorList>
            <person name="Kirdat K."/>
            <person name="Bhat A."/>
            <person name="Mourya A."/>
            <person name="Yadav A."/>
        </authorList>
    </citation>
    <scope>NUCLEOTIDE SEQUENCE</scope>
    <source>
        <strain evidence="1">NE201</strain>
    </source>
</reference>
<sequence length="47" mass="5717">MITLNLFFGTITMSFQRKMNSKSEIVHQQQVDKMYRETQEKLMNQVY</sequence>
<name>A0ABT8HZV2_9BACL</name>
<dbReference type="InterPro" id="IPR012655">
    <property type="entry name" value="YrzI"/>
</dbReference>
<evidence type="ECO:0000313" key="2">
    <source>
        <dbReference type="Proteomes" id="UP001172721"/>
    </source>
</evidence>
<dbReference type="EMBL" id="JAUHTR010000010">
    <property type="protein sequence ID" value="MDN4526303.1"/>
    <property type="molecule type" value="Genomic_DNA"/>
</dbReference>
<accession>A0ABT8HZV2</accession>
<keyword evidence="2" id="KW-1185">Reference proteome</keyword>
<comment type="caution">
    <text evidence="1">The sequence shown here is derived from an EMBL/GenBank/DDBJ whole genome shotgun (WGS) entry which is preliminary data.</text>
</comment>
<proteinExistence type="predicted"/>
<dbReference type="RefSeq" id="WP_301167329.1">
    <property type="nucleotide sequence ID" value="NZ_JAUHTR010000010.1"/>
</dbReference>
<protein>
    <submittedName>
        <fullName evidence="1">YrzI family small protein</fullName>
    </submittedName>
</protein>
<dbReference type="Proteomes" id="UP001172721">
    <property type="component" value="Unassembled WGS sequence"/>
</dbReference>
<gene>
    <name evidence="1" type="ORF">QYB97_17600</name>
</gene>